<dbReference type="EMBL" id="LHYE01000037">
    <property type="protein sequence ID" value="KXB06630.1"/>
    <property type="molecule type" value="Genomic_DNA"/>
</dbReference>
<proteinExistence type="predicted"/>
<evidence type="ECO:0000313" key="2">
    <source>
        <dbReference type="EMBL" id="KXB06630.1"/>
    </source>
</evidence>
<dbReference type="InterPro" id="IPR012340">
    <property type="entry name" value="NA-bd_OB-fold"/>
</dbReference>
<dbReference type="Pfam" id="PF01336">
    <property type="entry name" value="tRNA_anti-codon"/>
    <property type="match status" value="1"/>
</dbReference>
<dbReference type="CDD" id="cd03524">
    <property type="entry name" value="RPA2_OBF_family"/>
    <property type="match status" value="1"/>
</dbReference>
<dbReference type="AlphaFoldDB" id="A0A133VJM4"/>
<dbReference type="Gene3D" id="2.40.50.140">
    <property type="entry name" value="Nucleic acid-binding proteins"/>
    <property type="match status" value="2"/>
</dbReference>
<sequence>MMIHLKNSKMIKLSLISSLTGMILLYAGAMQMRPKLTPISQVNKDFVGLKAKISGKVIDIQKHSNEHIFLKVKDQSGGVISIPLFKNLLSDLDKRIELLDRIQATGRIKKYQGDLELIPEKANDIQIVHTTPTELSKINNEKIGEKVKVRGFIKKKTQVGAGNLLLTICKKDESLKVFAPKNVTNYGNFSKIEEGKTIQVAGTVQIYENELELKISDSYNIKIVGAST</sequence>
<accession>A0A133VJM4</accession>
<gene>
    <name evidence="2" type="ORF">AKJ51_03295</name>
</gene>
<protein>
    <recommendedName>
        <fullName evidence="1">OB domain-containing protein</fullName>
    </recommendedName>
</protein>
<dbReference type="GO" id="GO:0003676">
    <property type="term" value="F:nucleic acid binding"/>
    <property type="evidence" value="ECO:0007669"/>
    <property type="project" value="InterPro"/>
</dbReference>
<comment type="caution">
    <text evidence="2">The sequence shown here is derived from an EMBL/GenBank/DDBJ whole genome shotgun (WGS) entry which is preliminary data.</text>
</comment>
<dbReference type="InterPro" id="IPR004365">
    <property type="entry name" value="NA-bd_OB_tRNA"/>
</dbReference>
<evidence type="ECO:0000259" key="1">
    <source>
        <dbReference type="Pfam" id="PF01336"/>
    </source>
</evidence>
<dbReference type="Proteomes" id="UP000070263">
    <property type="component" value="Unassembled WGS sequence"/>
</dbReference>
<evidence type="ECO:0000313" key="3">
    <source>
        <dbReference type="Proteomes" id="UP000070263"/>
    </source>
</evidence>
<name>A0A133VJM4_9EURY</name>
<dbReference type="SUPFAM" id="SSF50249">
    <property type="entry name" value="Nucleic acid-binding proteins"/>
    <property type="match status" value="1"/>
</dbReference>
<keyword evidence="3" id="KW-1185">Reference proteome</keyword>
<feature type="domain" description="OB" evidence="1">
    <location>
        <begin position="52"/>
        <end position="123"/>
    </location>
</feature>
<organism evidence="2 3">
    <name type="scientific">candidate division MSBL1 archaeon SCGC-AAA382A20</name>
    <dbReference type="NCBI Taxonomy" id="1698280"/>
    <lineage>
        <taxon>Archaea</taxon>
        <taxon>Methanobacteriati</taxon>
        <taxon>Methanobacteriota</taxon>
        <taxon>candidate division MSBL1</taxon>
    </lineage>
</organism>
<reference evidence="2 3" key="1">
    <citation type="journal article" date="2016" name="Sci. Rep.">
        <title>Metabolic traits of an uncultured archaeal lineage -MSBL1- from brine pools of the Red Sea.</title>
        <authorList>
            <person name="Mwirichia R."/>
            <person name="Alam I."/>
            <person name="Rashid M."/>
            <person name="Vinu M."/>
            <person name="Ba-Alawi W."/>
            <person name="Anthony Kamau A."/>
            <person name="Kamanda Ngugi D."/>
            <person name="Goker M."/>
            <person name="Klenk H.P."/>
            <person name="Bajic V."/>
            <person name="Stingl U."/>
        </authorList>
    </citation>
    <scope>NUCLEOTIDE SEQUENCE [LARGE SCALE GENOMIC DNA]</scope>
    <source>
        <strain evidence="2">SCGC-AAA382A20</strain>
    </source>
</reference>